<feature type="transmembrane region" description="Helical" evidence="5">
    <location>
        <begin position="233"/>
        <end position="252"/>
    </location>
</feature>
<dbReference type="InterPro" id="IPR050186">
    <property type="entry name" value="TPT_transporter"/>
</dbReference>
<dbReference type="AlphaFoldDB" id="A0A7R9A6J7"/>
<accession>A0A7R9A6J7</accession>
<evidence type="ECO:0000313" key="7">
    <source>
        <dbReference type="EMBL" id="CAD7248555.1"/>
    </source>
</evidence>
<name>A0A7R9A6J7_9CRUS</name>
<feature type="transmembrane region" description="Helical" evidence="5">
    <location>
        <begin position="99"/>
        <end position="117"/>
    </location>
</feature>
<comment type="subcellular location">
    <subcellularLocation>
        <location evidence="1">Membrane</location>
        <topology evidence="1">Multi-pass membrane protein</topology>
    </subcellularLocation>
</comment>
<dbReference type="EMBL" id="CAJPEV010001900">
    <property type="protein sequence ID" value="CAG0894789.1"/>
    <property type="molecule type" value="Genomic_DNA"/>
</dbReference>
<evidence type="ECO:0000256" key="1">
    <source>
        <dbReference type="ARBA" id="ARBA00004141"/>
    </source>
</evidence>
<keyword evidence="4 5" id="KW-0472">Membrane</keyword>
<dbReference type="GO" id="GO:0016020">
    <property type="term" value="C:membrane"/>
    <property type="evidence" value="ECO:0007669"/>
    <property type="project" value="UniProtKB-SubCell"/>
</dbReference>
<gene>
    <name evidence="7" type="ORF">DSTB1V02_LOCUS8367</name>
</gene>
<sequence>MIKSFNSEKRNGPGKVSGLIRDGVQVLQSGASDLETACCTYAFIYVAIRTGILISIYYSFSIGLTFYQKWLIKRIVLLVVVVLISGGLFLFTFESTQFSMEGFLMALFASLTSGVRWSYAQMVMQKESLGLGNPLDMVFHIQPWMILCLLPFAITFEGMPLAFSPQGFSYGNMVDAWHTFWTVLIGAVIAFMMEISEFLVVSYTSGLSLSVAGIFKEIVTLALAVVFNDNELNLLNFMGLVICLLGIILHVIMKAISGTGSKEHPPAETLEIPLLHAFSEDEEDNLLFQRSQHR</sequence>
<evidence type="ECO:0000259" key="6">
    <source>
        <dbReference type="Pfam" id="PF03151"/>
    </source>
</evidence>
<evidence type="ECO:0000256" key="4">
    <source>
        <dbReference type="ARBA" id="ARBA00023136"/>
    </source>
</evidence>
<evidence type="ECO:0000256" key="2">
    <source>
        <dbReference type="ARBA" id="ARBA00022692"/>
    </source>
</evidence>
<feature type="transmembrane region" description="Helical" evidence="5">
    <location>
        <begin position="207"/>
        <end position="227"/>
    </location>
</feature>
<evidence type="ECO:0000256" key="3">
    <source>
        <dbReference type="ARBA" id="ARBA00022989"/>
    </source>
</evidence>
<evidence type="ECO:0000313" key="8">
    <source>
        <dbReference type="Proteomes" id="UP000677054"/>
    </source>
</evidence>
<dbReference type="InterPro" id="IPR004853">
    <property type="entry name" value="Sugar_P_trans_dom"/>
</dbReference>
<protein>
    <recommendedName>
        <fullName evidence="6">Sugar phosphate transporter domain-containing protein</fullName>
    </recommendedName>
</protein>
<feature type="transmembrane region" description="Helical" evidence="5">
    <location>
        <begin position="176"/>
        <end position="195"/>
    </location>
</feature>
<feature type="domain" description="Sugar phosphate transporter" evidence="6">
    <location>
        <begin position="75"/>
        <end position="249"/>
    </location>
</feature>
<dbReference type="Pfam" id="PF03151">
    <property type="entry name" value="TPT"/>
    <property type="match status" value="1"/>
</dbReference>
<reference evidence="7" key="1">
    <citation type="submission" date="2020-11" db="EMBL/GenBank/DDBJ databases">
        <authorList>
            <person name="Tran Van P."/>
        </authorList>
    </citation>
    <scope>NUCLEOTIDE SEQUENCE</scope>
</reference>
<organism evidence="7">
    <name type="scientific">Darwinula stevensoni</name>
    <dbReference type="NCBI Taxonomy" id="69355"/>
    <lineage>
        <taxon>Eukaryota</taxon>
        <taxon>Metazoa</taxon>
        <taxon>Ecdysozoa</taxon>
        <taxon>Arthropoda</taxon>
        <taxon>Crustacea</taxon>
        <taxon>Oligostraca</taxon>
        <taxon>Ostracoda</taxon>
        <taxon>Podocopa</taxon>
        <taxon>Podocopida</taxon>
        <taxon>Darwinulocopina</taxon>
        <taxon>Darwinuloidea</taxon>
        <taxon>Darwinulidae</taxon>
        <taxon>Darwinula</taxon>
    </lineage>
</organism>
<dbReference type="PANTHER" id="PTHR11132">
    <property type="entry name" value="SOLUTE CARRIER FAMILY 35"/>
    <property type="match status" value="1"/>
</dbReference>
<feature type="transmembrane region" description="Helical" evidence="5">
    <location>
        <begin position="42"/>
        <end position="63"/>
    </location>
</feature>
<proteinExistence type="predicted"/>
<keyword evidence="3 5" id="KW-1133">Transmembrane helix</keyword>
<dbReference type="EMBL" id="LR901417">
    <property type="protein sequence ID" value="CAD7248555.1"/>
    <property type="molecule type" value="Genomic_DNA"/>
</dbReference>
<keyword evidence="8" id="KW-1185">Reference proteome</keyword>
<feature type="transmembrane region" description="Helical" evidence="5">
    <location>
        <begin position="75"/>
        <end position="93"/>
    </location>
</feature>
<feature type="transmembrane region" description="Helical" evidence="5">
    <location>
        <begin position="137"/>
        <end position="156"/>
    </location>
</feature>
<keyword evidence="2 5" id="KW-0812">Transmembrane</keyword>
<evidence type="ECO:0000256" key="5">
    <source>
        <dbReference type="SAM" id="Phobius"/>
    </source>
</evidence>
<dbReference type="Proteomes" id="UP000677054">
    <property type="component" value="Unassembled WGS sequence"/>
</dbReference>
<dbReference type="OrthoDB" id="18894at2759"/>